<accession>A0A397W5X8</accession>
<evidence type="ECO:0000313" key="2">
    <source>
        <dbReference type="Proteomes" id="UP000266673"/>
    </source>
</evidence>
<comment type="caution">
    <text evidence="1">The sequence shown here is derived from an EMBL/GenBank/DDBJ whole genome shotgun (WGS) entry which is preliminary data.</text>
</comment>
<proteinExistence type="predicted"/>
<sequence length="110" mass="12060">MTTNEALIRQDLLTTEPSFVAPAPCPYNEAQRIATQLVLAHDKVKRAKNCGRRIDTLAYAFYFGAQLSTAILAEKAAARKGYIASLTKDQFDNLNPDKLVVQALFSGGEL</sequence>
<dbReference type="OrthoDB" id="2310764at2759"/>
<reference evidence="1 2" key="1">
    <citation type="submission" date="2018-06" db="EMBL/GenBank/DDBJ databases">
        <title>Comparative genomics reveals the genomic features of Rhizophagus irregularis, R. cerebriforme, R. diaphanum and Gigaspora rosea, and their symbiotic lifestyle signature.</title>
        <authorList>
            <person name="Morin E."/>
            <person name="San Clemente H."/>
            <person name="Chen E.C.H."/>
            <person name="De La Providencia I."/>
            <person name="Hainaut M."/>
            <person name="Kuo A."/>
            <person name="Kohler A."/>
            <person name="Murat C."/>
            <person name="Tang N."/>
            <person name="Roy S."/>
            <person name="Loubradou J."/>
            <person name="Henrissat B."/>
            <person name="Grigoriev I.V."/>
            <person name="Corradi N."/>
            <person name="Roux C."/>
            <person name="Martin F.M."/>
        </authorList>
    </citation>
    <scope>NUCLEOTIDE SEQUENCE [LARGE SCALE GENOMIC DNA]</scope>
    <source>
        <strain evidence="1 2">DAOM 194757</strain>
    </source>
</reference>
<dbReference type="EMBL" id="QKWP01000037">
    <property type="protein sequence ID" value="RIB29491.1"/>
    <property type="molecule type" value="Genomic_DNA"/>
</dbReference>
<keyword evidence="2" id="KW-1185">Reference proteome</keyword>
<organism evidence="1 2">
    <name type="scientific">Gigaspora rosea</name>
    <dbReference type="NCBI Taxonomy" id="44941"/>
    <lineage>
        <taxon>Eukaryota</taxon>
        <taxon>Fungi</taxon>
        <taxon>Fungi incertae sedis</taxon>
        <taxon>Mucoromycota</taxon>
        <taxon>Glomeromycotina</taxon>
        <taxon>Glomeromycetes</taxon>
        <taxon>Diversisporales</taxon>
        <taxon>Gigasporaceae</taxon>
        <taxon>Gigaspora</taxon>
    </lineage>
</organism>
<name>A0A397W5X8_9GLOM</name>
<dbReference type="Proteomes" id="UP000266673">
    <property type="component" value="Unassembled WGS sequence"/>
</dbReference>
<gene>
    <name evidence="1" type="ORF">C2G38_2155290</name>
</gene>
<protein>
    <submittedName>
        <fullName evidence="1">Uncharacterized protein</fullName>
    </submittedName>
</protein>
<evidence type="ECO:0000313" key="1">
    <source>
        <dbReference type="EMBL" id="RIB29491.1"/>
    </source>
</evidence>
<dbReference type="AlphaFoldDB" id="A0A397W5X8"/>